<dbReference type="EMBL" id="JYDO01000008">
    <property type="protein sequence ID" value="KRZ79108.1"/>
    <property type="molecule type" value="Genomic_DNA"/>
</dbReference>
<dbReference type="OrthoDB" id="10384687at2759"/>
<name>A0A0V1N536_9BILA</name>
<keyword evidence="2" id="KW-1185">Reference proteome</keyword>
<protein>
    <submittedName>
        <fullName evidence="1">Uncharacterized protein</fullName>
    </submittedName>
</protein>
<accession>A0A0V1N536</accession>
<sequence length="88" mass="10032">MSRKKNRPVFVVCTLNLATFLETRPLKATIHAVSKLKQKCRHPKHIALVATTRRLEMKAQRRCKKCSIIITTTTPTSSSNNNNNNNEK</sequence>
<reference evidence="1 2" key="1">
    <citation type="submission" date="2015-01" db="EMBL/GenBank/DDBJ databases">
        <title>Evolution of Trichinella species and genotypes.</title>
        <authorList>
            <person name="Korhonen P.K."/>
            <person name="Edoardo P."/>
            <person name="Giuseppe L.R."/>
            <person name="Gasser R.B."/>
        </authorList>
    </citation>
    <scope>NUCLEOTIDE SEQUENCE [LARGE SCALE GENOMIC DNA]</scope>
    <source>
        <strain evidence="1">ISS1980</strain>
    </source>
</reference>
<comment type="caution">
    <text evidence="1">The sequence shown here is derived from an EMBL/GenBank/DDBJ whole genome shotgun (WGS) entry which is preliminary data.</text>
</comment>
<dbReference type="Proteomes" id="UP000054843">
    <property type="component" value="Unassembled WGS sequence"/>
</dbReference>
<evidence type="ECO:0000313" key="1">
    <source>
        <dbReference type="EMBL" id="KRZ79108.1"/>
    </source>
</evidence>
<dbReference type="AlphaFoldDB" id="A0A0V1N536"/>
<gene>
    <name evidence="1" type="ORF">T10_5307</name>
</gene>
<proteinExistence type="predicted"/>
<organism evidence="1 2">
    <name type="scientific">Trichinella papuae</name>
    <dbReference type="NCBI Taxonomy" id="268474"/>
    <lineage>
        <taxon>Eukaryota</taxon>
        <taxon>Metazoa</taxon>
        <taxon>Ecdysozoa</taxon>
        <taxon>Nematoda</taxon>
        <taxon>Enoplea</taxon>
        <taxon>Dorylaimia</taxon>
        <taxon>Trichinellida</taxon>
        <taxon>Trichinellidae</taxon>
        <taxon>Trichinella</taxon>
    </lineage>
</organism>
<evidence type="ECO:0000313" key="2">
    <source>
        <dbReference type="Proteomes" id="UP000054843"/>
    </source>
</evidence>